<accession>A0A6J4LAL6</accession>
<dbReference type="SUPFAM" id="SSF101960">
    <property type="entry name" value="Stabilizer of iron transporter SufD"/>
    <property type="match status" value="1"/>
</dbReference>
<evidence type="ECO:0000313" key="4">
    <source>
        <dbReference type="EMBL" id="CAA9327309.1"/>
    </source>
</evidence>
<dbReference type="InterPro" id="IPR045595">
    <property type="entry name" value="SufBD_N"/>
</dbReference>
<evidence type="ECO:0000259" key="2">
    <source>
        <dbReference type="Pfam" id="PF01458"/>
    </source>
</evidence>
<organism evidence="4">
    <name type="scientific">uncultured Gemmatimonadaceae bacterium</name>
    <dbReference type="NCBI Taxonomy" id="246130"/>
    <lineage>
        <taxon>Bacteria</taxon>
        <taxon>Pseudomonadati</taxon>
        <taxon>Gemmatimonadota</taxon>
        <taxon>Gemmatimonadia</taxon>
        <taxon>Gemmatimonadales</taxon>
        <taxon>Gemmatimonadaceae</taxon>
        <taxon>environmental samples</taxon>
    </lineage>
</organism>
<dbReference type="NCBIfam" id="TIGR01981">
    <property type="entry name" value="sufD"/>
    <property type="match status" value="1"/>
</dbReference>
<dbReference type="GO" id="GO:0016226">
    <property type="term" value="P:iron-sulfur cluster assembly"/>
    <property type="evidence" value="ECO:0007669"/>
    <property type="project" value="InterPro"/>
</dbReference>
<dbReference type="AlphaFoldDB" id="A0A6J4LAL6"/>
<comment type="similarity">
    <text evidence="1">Belongs to the iron-sulfur cluster assembly SufBD family.</text>
</comment>
<name>A0A6J4LAL6_9BACT</name>
<dbReference type="InterPro" id="IPR011542">
    <property type="entry name" value="SUF_FeS_clus_asmbl_SufD"/>
</dbReference>
<dbReference type="PANTHER" id="PTHR43575:SF1">
    <property type="entry name" value="PROTEIN ABCI7, CHLOROPLASTIC"/>
    <property type="match status" value="1"/>
</dbReference>
<evidence type="ECO:0000256" key="1">
    <source>
        <dbReference type="ARBA" id="ARBA00043967"/>
    </source>
</evidence>
<dbReference type="EMBL" id="CADCTX010000544">
    <property type="protein sequence ID" value="CAA9327309.1"/>
    <property type="molecule type" value="Genomic_DNA"/>
</dbReference>
<dbReference type="InterPro" id="IPR055346">
    <property type="entry name" value="Fe-S_cluster_assembly_SufBD"/>
</dbReference>
<gene>
    <name evidence="4" type="ORF">AVDCRST_MAG40-1753</name>
</gene>
<dbReference type="Pfam" id="PF01458">
    <property type="entry name" value="SUFBD_core"/>
    <property type="match status" value="1"/>
</dbReference>
<dbReference type="InterPro" id="IPR037284">
    <property type="entry name" value="SUF_FeS_clus_asmbl_SufBD_sf"/>
</dbReference>
<proteinExistence type="inferred from homology"/>
<feature type="domain" description="SUF system FeS cluster assembly SufBD N-terminal" evidence="3">
    <location>
        <begin position="15"/>
        <end position="172"/>
    </location>
</feature>
<dbReference type="InterPro" id="IPR000825">
    <property type="entry name" value="SUF_FeS_clus_asmbl_SufBD_core"/>
</dbReference>
<reference evidence="4" key="1">
    <citation type="submission" date="2020-02" db="EMBL/GenBank/DDBJ databases">
        <authorList>
            <person name="Meier V. D."/>
        </authorList>
    </citation>
    <scope>NUCLEOTIDE SEQUENCE</scope>
    <source>
        <strain evidence="4">AVDCRST_MAG40</strain>
    </source>
</reference>
<evidence type="ECO:0000259" key="3">
    <source>
        <dbReference type="Pfam" id="PF19295"/>
    </source>
</evidence>
<dbReference type="Pfam" id="PF19295">
    <property type="entry name" value="SufBD_N"/>
    <property type="match status" value="1"/>
</dbReference>
<feature type="domain" description="SUF system FeS cluster assembly SufBD core" evidence="2">
    <location>
        <begin position="182"/>
        <end position="410"/>
    </location>
</feature>
<dbReference type="PANTHER" id="PTHR43575">
    <property type="entry name" value="PROTEIN ABCI7, CHLOROPLASTIC"/>
    <property type="match status" value="1"/>
</dbReference>
<protein>
    <submittedName>
        <fullName evidence="4">Iron-sulfur cluster assembly protein SufD</fullName>
    </submittedName>
</protein>
<sequence length="441" mass="48043">MTPQTYAEGLATEVAEAAREEPRWLRRARKEAIGAFDRRGFPTTRDEDWRFTSVQPIVDARFRTIAAPGGEVTAEQVRALAFGHTEWPAAVFVNGRFAPELSALDRLPAGVRVVDLASALAGEGDVGPLVERHLTQVASAEAHAFTALNAALMHDGAVVHVAAGAEAPHPVHLVFVSDALAAEGAAHLRNLLVLEPNARATVIESYVALGEARYFTNAVTEAVVADGSTLTHYKVQRESERAFHVGTIDVRQARDSHYVSFSFATGAQLSRTNVYTRLGGPGCGATLNGLYMADGSQHVDHQTRIEHVEPNCYSRELYKGVLDDQSHGVFNGKVYVHPEAQQTDGKQTNNTLLLSPTAQIDTKPQLEIFADDVKCTHGATVGRLDATSMFYMQSRGINAETARRLLTYAFAADVLETIELEPVKVELERWTLERFAGESAK</sequence>